<protein>
    <submittedName>
        <fullName evidence="2">Uncharacterized protein</fullName>
    </submittedName>
</protein>
<dbReference type="AlphaFoldDB" id="A0A7J6HBV0"/>
<sequence>MYVNNPFASLTLLYSHDNTADFGQMYHIFTELSLHLGVNLMGLVFLSIYDYTGYGQYTRNLCLMFDVWA</sequence>
<accession>A0A7J6HBV0</accession>
<proteinExistence type="predicted"/>
<name>A0A7J6HBV0_CANSA</name>
<comment type="caution">
    <text evidence="2">The sequence shown here is derived from an EMBL/GenBank/DDBJ whole genome shotgun (WGS) entry which is preliminary data.</text>
</comment>
<keyword evidence="1" id="KW-1133">Transmembrane helix</keyword>
<keyword evidence="1" id="KW-0812">Transmembrane</keyword>
<dbReference type="Proteomes" id="UP000525078">
    <property type="component" value="Unassembled WGS sequence"/>
</dbReference>
<organism evidence="2 3">
    <name type="scientific">Cannabis sativa</name>
    <name type="common">Hemp</name>
    <name type="synonym">Marijuana</name>
    <dbReference type="NCBI Taxonomy" id="3483"/>
    <lineage>
        <taxon>Eukaryota</taxon>
        <taxon>Viridiplantae</taxon>
        <taxon>Streptophyta</taxon>
        <taxon>Embryophyta</taxon>
        <taxon>Tracheophyta</taxon>
        <taxon>Spermatophyta</taxon>
        <taxon>Magnoliopsida</taxon>
        <taxon>eudicotyledons</taxon>
        <taxon>Gunneridae</taxon>
        <taxon>Pentapetalae</taxon>
        <taxon>rosids</taxon>
        <taxon>fabids</taxon>
        <taxon>Rosales</taxon>
        <taxon>Cannabaceae</taxon>
        <taxon>Cannabis</taxon>
    </lineage>
</organism>
<keyword evidence="1" id="KW-0472">Membrane</keyword>
<dbReference type="EMBL" id="JAATIP010000016">
    <property type="protein sequence ID" value="KAF4392797.1"/>
    <property type="molecule type" value="Genomic_DNA"/>
</dbReference>
<reference evidence="2 3" key="1">
    <citation type="journal article" date="2020" name="bioRxiv">
        <title>Sequence and annotation of 42 cannabis genomes reveals extensive copy number variation in cannabinoid synthesis and pathogen resistance genes.</title>
        <authorList>
            <person name="Mckernan K.J."/>
            <person name="Helbert Y."/>
            <person name="Kane L.T."/>
            <person name="Ebling H."/>
            <person name="Zhang L."/>
            <person name="Liu B."/>
            <person name="Eaton Z."/>
            <person name="Mclaughlin S."/>
            <person name="Kingan S."/>
            <person name="Baybayan P."/>
            <person name="Concepcion G."/>
            <person name="Jordan M."/>
            <person name="Riva A."/>
            <person name="Barbazuk W."/>
            <person name="Harkins T."/>
        </authorList>
    </citation>
    <scope>NUCLEOTIDE SEQUENCE [LARGE SCALE GENOMIC DNA]</scope>
    <source>
        <strain evidence="3">cv. Jamaican Lion 4</strain>
        <tissue evidence="2">Leaf</tissue>
    </source>
</reference>
<evidence type="ECO:0000313" key="2">
    <source>
        <dbReference type="EMBL" id="KAF4392797.1"/>
    </source>
</evidence>
<feature type="non-terminal residue" evidence="2">
    <location>
        <position position="69"/>
    </location>
</feature>
<evidence type="ECO:0000313" key="3">
    <source>
        <dbReference type="Proteomes" id="UP000525078"/>
    </source>
</evidence>
<feature type="transmembrane region" description="Helical" evidence="1">
    <location>
        <begin position="32"/>
        <end position="51"/>
    </location>
</feature>
<evidence type="ECO:0000256" key="1">
    <source>
        <dbReference type="SAM" id="Phobius"/>
    </source>
</evidence>
<gene>
    <name evidence="2" type="ORF">F8388_010820</name>
</gene>